<dbReference type="Proteomes" id="UP000289546">
    <property type="component" value="Unassembled WGS sequence"/>
</dbReference>
<evidence type="ECO:0000313" key="2">
    <source>
        <dbReference type="Proteomes" id="UP000289546"/>
    </source>
</evidence>
<protein>
    <submittedName>
        <fullName evidence="1">Uncharacterized protein</fullName>
    </submittedName>
</protein>
<proteinExistence type="predicted"/>
<dbReference type="Pfam" id="PF12385">
    <property type="entry name" value="Peptidase_C70"/>
    <property type="match status" value="1"/>
</dbReference>
<evidence type="ECO:0000313" key="1">
    <source>
        <dbReference type="EMBL" id="RXH30122.1"/>
    </source>
</evidence>
<dbReference type="InterPro" id="IPR022118">
    <property type="entry name" value="Peptidase_C70_AvrRpt2"/>
</dbReference>
<keyword evidence="2" id="KW-1185">Reference proteome</keyword>
<name>A0A4Q0S5Y7_9BRAD</name>
<comment type="caution">
    <text evidence="1">The sequence shown here is derived from an EMBL/GenBank/DDBJ whole genome shotgun (WGS) entry which is preliminary data.</text>
</comment>
<reference evidence="1 2" key="1">
    <citation type="submission" date="2015-04" db="EMBL/GenBank/DDBJ databases">
        <title>Comparative genomics of rhizobia nodulating Arachis hypogaea in China.</title>
        <authorList>
            <person name="Li Y."/>
        </authorList>
    </citation>
    <scope>NUCLEOTIDE SEQUENCE [LARGE SCALE GENOMIC DNA]</scope>
    <source>
        <strain evidence="1 2">CCBAU 51757</strain>
    </source>
</reference>
<accession>A0A4Q0S5Y7</accession>
<dbReference type="EMBL" id="LBJQ01000066">
    <property type="protein sequence ID" value="RXH30122.1"/>
    <property type="molecule type" value="Genomic_DNA"/>
</dbReference>
<gene>
    <name evidence="1" type="ORF">XH99_12040</name>
</gene>
<sequence>MLRLYYGGGYATPQRLPELENEDGTHQRLGGDAYNKFMRNEGLSFLHKDVPTSTANDIDLALTALGPIMVSWGGGLHVSLVVSVLGLDLYHHDPAVGPYQTMPVNRFNIYRTGGGGVVGGMLVRDPQLNQWARYQKEVVLASDGVTKKDGWPTGWWRVWDGSTWYYYLGNGNIAMSSKTAPSSPGAPAKPHNTGRWVFTEPSTLTITWRQAAGTTKPCVETFWNASRECERMNANSNLYSPLAATRFGK</sequence>
<dbReference type="AlphaFoldDB" id="A0A4Q0S5Y7"/>
<organism evidence="1 2">
    <name type="scientific">Bradyrhizobium nanningense</name>
    <dbReference type="NCBI Taxonomy" id="1325118"/>
    <lineage>
        <taxon>Bacteria</taxon>
        <taxon>Pseudomonadati</taxon>
        <taxon>Pseudomonadota</taxon>
        <taxon>Alphaproteobacteria</taxon>
        <taxon>Hyphomicrobiales</taxon>
        <taxon>Nitrobacteraceae</taxon>
        <taxon>Bradyrhizobium</taxon>
    </lineage>
</organism>